<organism evidence="5 6">
    <name type="scientific">Flavobacterium chuncheonense</name>
    <dbReference type="NCBI Taxonomy" id="2026653"/>
    <lineage>
        <taxon>Bacteria</taxon>
        <taxon>Pseudomonadati</taxon>
        <taxon>Bacteroidota</taxon>
        <taxon>Flavobacteriia</taxon>
        <taxon>Flavobacteriales</taxon>
        <taxon>Flavobacteriaceae</taxon>
        <taxon>Flavobacterium</taxon>
    </lineage>
</organism>
<dbReference type="EMBL" id="JBHUPC010000010">
    <property type="protein sequence ID" value="MFD2890986.1"/>
    <property type="molecule type" value="Genomic_DNA"/>
</dbReference>
<dbReference type="Gene3D" id="3.20.20.80">
    <property type="entry name" value="Glycosidases"/>
    <property type="match status" value="1"/>
</dbReference>
<dbReference type="PANTHER" id="PTHR34135">
    <property type="entry name" value="LYSOZYME"/>
    <property type="match status" value="1"/>
</dbReference>
<dbReference type="InterPro" id="IPR017853">
    <property type="entry name" value="GH"/>
</dbReference>
<evidence type="ECO:0000256" key="4">
    <source>
        <dbReference type="SAM" id="Phobius"/>
    </source>
</evidence>
<dbReference type="InterPro" id="IPR018077">
    <property type="entry name" value="Glyco_hydro_fam25_subgr"/>
</dbReference>
<gene>
    <name evidence="5" type="ORF">ACFS5J_03050</name>
</gene>
<dbReference type="PROSITE" id="PS51904">
    <property type="entry name" value="GLYCOSYL_HYDROL_F25_2"/>
    <property type="match status" value="1"/>
</dbReference>
<reference evidence="6" key="1">
    <citation type="journal article" date="2019" name="Int. J. Syst. Evol. Microbiol.">
        <title>The Global Catalogue of Microorganisms (GCM) 10K type strain sequencing project: providing services to taxonomists for standard genome sequencing and annotation.</title>
        <authorList>
            <consortium name="The Broad Institute Genomics Platform"/>
            <consortium name="The Broad Institute Genome Sequencing Center for Infectious Disease"/>
            <person name="Wu L."/>
            <person name="Ma J."/>
        </authorList>
    </citation>
    <scope>NUCLEOTIDE SEQUENCE [LARGE SCALE GENOMIC DNA]</scope>
    <source>
        <strain evidence="6">KCTC 22671</strain>
    </source>
</reference>
<name>A0ABW5YIZ9_9FLAO</name>
<dbReference type="InterPro" id="IPR002053">
    <property type="entry name" value="Glyco_hydro_25"/>
</dbReference>
<feature type="transmembrane region" description="Helical" evidence="4">
    <location>
        <begin position="21"/>
        <end position="43"/>
    </location>
</feature>
<dbReference type="SUPFAM" id="SSF51445">
    <property type="entry name" value="(Trans)glycosidases"/>
    <property type="match status" value="1"/>
</dbReference>
<dbReference type="GO" id="GO:0016787">
    <property type="term" value="F:hydrolase activity"/>
    <property type="evidence" value="ECO:0007669"/>
    <property type="project" value="UniProtKB-KW"/>
</dbReference>
<evidence type="ECO:0000256" key="2">
    <source>
        <dbReference type="ARBA" id="ARBA00022801"/>
    </source>
</evidence>
<keyword evidence="4" id="KW-1133">Transmembrane helix</keyword>
<dbReference type="CDD" id="cd06524">
    <property type="entry name" value="GH25_YegX-like"/>
    <property type="match status" value="1"/>
</dbReference>
<keyword evidence="2 5" id="KW-0378">Hydrolase</keyword>
<evidence type="ECO:0000256" key="1">
    <source>
        <dbReference type="ARBA" id="ARBA00010646"/>
    </source>
</evidence>
<evidence type="ECO:0000313" key="5">
    <source>
        <dbReference type="EMBL" id="MFD2890986.1"/>
    </source>
</evidence>
<keyword evidence="3" id="KW-0326">Glycosidase</keyword>
<keyword evidence="4" id="KW-0472">Membrane</keyword>
<comment type="caution">
    <text evidence="5">The sequence shown here is derived from an EMBL/GenBank/DDBJ whole genome shotgun (WGS) entry which is preliminary data.</text>
</comment>
<evidence type="ECO:0000256" key="3">
    <source>
        <dbReference type="ARBA" id="ARBA00023295"/>
    </source>
</evidence>
<accession>A0ABW5YIZ9</accession>
<protein>
    <submittedName>
        <fullName evidence="5">Glycoside hydrolase family 25 protein</fullName>
    </submittedName>
</protein>
<sequence length="286" mass="33392">MAGKKRNSGRNFKAKKNSTFSFWKGCLSFFLTLFILGLGIIAYEYRDGFLYYLGFKTNKNIDDLSPSERKIADIRIYEVLQKHADKVYGFDVSEYQGAIKWDELGKVEDTFALSFVFVRATAGKDRVDSRFKDNWEGAREAELVRGAYHYYRPNENSLEQAQNFIANVPLGVGDLPPVLDIEQLPKKQSIDSLKVGLRRWLTAVEKHYKVKPIIYSGESYYNDFLKESFSDYPFWIANYNFWRQEPDVHWLLWQFTEKAKVEGVPSMIDLNVFNGSKIDLRNHIMY</sequence>
<dbReference type="Proteomes" id="UP001597534">
    <property type="component" value="Unassembled WGS sequence"/>
</dbReference>
<evidence type="ECO:0000313" key="6">
    <source>
        <dbReference type="Proteomes" id="UP001597534"/>
    </source>
</evidence>
<keyword evidence="4" id="KW-0812">Transmembrane</keyword>
<dbReference type="Pfam" id="PF01183">
    <property type="entry name" value="Glyco_hydro_25"/>
    <property type="match status" value="1"/>
</dbReference>
<keyword evidence="6" id="KW-1185">Reference proteome</keyword>
<dbReference type="PANTHER" id="PTHR34135:SF2">
    <property type="entry name" value="LYSOZYME"/>
    <property type="match status" value="1"/>
</dbReference>
<dbReference type="RefSeq" id="WP_379810512.1">
    <property type="nucleotide sequence ID" value="NZ_JBHUPC010000010.1"/>
</dbReference>
<dbReference type="SMART" id="SM00641">
    <property type="entry name" value="Glyco_25"/>
    <property type="match status" value="1"/>
</dbReference>
<proteinExistence type="inferred from homology"/>
<comment type="similarity">
    <text evidence="1">Belongs to the glycosyl hydrolase 25 family.</text>
</comment>